<dbReference type="InterPro" id="IPR052171">
    <property type="entry name" value="NHEJ_LigD"/>
</dbReference>
<proteinExistence type="predicted"/>
<sequence>MGTGGSGHSHAHHPGGGPDWGQTGPGAADRIDRRERRTEPGPALPAPSVARGTSVPVMSDAAATTIDLAGREVRVSSPDKVFFAERGETKRDLIRYYEAVAAPLLAAMGGRPVLLQRHPNGADGSSFFQKRVPKSAPAWLTTTTVSTVNGTTSQALVAADLAHVAWAVNLGCLGFHVWALTAADPDHADELRLDLDPQPGTDFDTAREAARELRGLLEEFGLVGYPKTTGKRGIHVYLRLVPEYDSYQVRQAAVAVARELERRRPDLLTAAWWKEERGERIFVDYNQNAPHKTVFGAWCVRARPGAQVSTPFAWDELDDVDPDGLTIASVPARVAADGDPWAPMYTRPQSLAPLLALHERDREAGLHDAPWPPVYPKMPDEPPRVAPSRARAERDA</sequence>
<reference evidence="3" key="1">
    <citation type="journal article" date="2014" name="Int. J. Syst. Evol. Microbiol.">
        <title>Complete genome sequence of Corynebacterium casei LMG S-19264T (=DSM 44701T), isolated from a smear-ripened cheese.</title>
        <authorList>
            <consortium name="US DOE Joint Genome Institute (JGI-PGF)"/>
            <person name="Walter F."/>
            <person name="Albersmeier A."/>
            <person name="Kalinowski J."/>
            <person name="Ruckert C."/>
        </authorList>
    </citation>
    <scope>NUCLEOTIDE SEQUENCE</scope>
    <source>
        <strain evidence="3">CGMCC 1.14988</strain>
    </source>
</reference>
<gene>
    <name evidence="3" type="primary">lig</name>
    <name evidence="3" type="ORF">GCM10011354_29870</name>
</gene>
<dbReference type="EMBL" id="BMHA01000012">
    <property type="protein sequence ID" value="GGI08596.1"/>
    <property type="molecule type" value="Genomic_DNA"/>
</dbReference>
<dbReference type="Gene3D" id="3.90.920.10">
    <property type="entry name" value="DNA primase, PRIM domain"/>
    <property type="match status" value="1"/>
</dbReference>
<organism evidence="3 4">
    <name type="scientific">Egicoccus halophilus</name>
    <dbReference type="NCBI Taxonomy" id="1670830"/>
    <lineage>
        <taxon>Bacteria</taxon>
        <taxon>Bacillati</taxon>
        <taxon>Actinomycetota</taxon>
        <taxon>Nitriliruptoria</taxon>
        <taxon>Egicoccales</taxon>
        <taxon>Egicoccaceae</taxon>
        <taxon>Egicoccus</taxon>
    </lineage>
</organism>
<dbReference type="GO" id="GO:0016874">
    <property type="term" value="F:ligase activity"/>
    <property type="evidence" value="ECO:0007669"/>
    <property type="project" value="UniProtKB-KW"/>
</dbReference>
<feature type="compositionally biased region" description="Basic and acidic residues" evidence="1">
    <location>
        <begin position="29"/>
        <end position="39"/>
    </location>
</feature>
<accession>A0A8J3EYU8</accession>
<dbReference type="InterPro" id="IPR014145">
    <property type="entry name" value="LigD_pol_dom"/>
</dbReference>
<evidence type="ECO:0000256" key="1">
    <source>
        <dbReference type="SAM" id="MobiDB-lite"/>
    </source>
</evidence>
<dbReference type="NCBIfam" id="TIGR02778">
    <property type="entry name" value="ligD_pol"/>
    <property type="match status" value="1"/>
</dbReference>
<feature type="region of interest" description="Disordered" evidence="1">
    <location>
        <begin position="366"/>
        <end position="396"/>
    </location>
</feature>
<name>A0A8J3EYU8_9ACTN</name>
<keyword evidence="3" id="KW-0436">Ligase</keyword>
<dbReference type="Proteomes" id="UP000650511">
    <property type="component" value="Unassembled WGS sequence"/>
</dbReference>
<comment type="caution">
    <text evidence="3">The sequence shown here is derived from an EMBL/GenBank/DDBJ whole genome shotgun (WGS) entry which is preliminary data.</text>
</comment>
<dbReference type="PANTHER" id="PTHR42705:SF3">
    <property type="entry name" value="ATP-DEPENDENT DNA LIGASE"/>
    <property type="match status" value="1"/>
</dbReference>
<feature type="region of interest" description="Disordered" evidence="1">
    <location>
        <begin position="1"/>
        <end position="56"/>
    </location>
</feature>
<reference evidence="3" key="2">
    <citation type="submission" date="2020-09" db="EMBL/GenBank/DDBJ databases">
        <authorList>
            <person name="Sun Q."/>
            <person name="Zhou Y."/>
        </authorList>
    </citation>
    <scope>NUCLEOTIDE SEQUENCE</scope>
    <source>
        <strain evidence="3">CGMCC 1.14988</strain>
    </source>
</reference>
<evidence type="ECO:0000259" key="2">
    <source>
        <dbReference type="Pfam" id="PF21686"/>
    </source>
</evidence>
<dbReference type="Pfam" id="PF21686">
    <property type="entry name" value="LigD_Prim-Pol"/>
    <property type="match status" value="1"/>
</dbReference>
<evidence type="ECO:0000313" key="4">
    <source>
        <dbReference type="Proteomes" id="UP000650511"/>
    </source>
</evidence>
<feature type="domain" description="DNA ligase D polymerase" evidence="2">
    <location>
        <begin position="89"/>
        <end position="341"/>
    </location>
</feature>
<dbReference type="PANTHER" id="PTHR42705">
    <property type="entry name" value="BIFUNCTIONAL NON-HOMOLOGOUS END JOINING PROTEIN LIGD"/>
    <property type="match status" value="1"/>
</dbReference>
<evidence type="ECO:0000313" key="3">
    <source>
        <dbReference type="EMBL" id="GGI08596.1"/>
    </source>
</evidence>
<keyword evidence="4" id="KW-1185">Reference proteome</keyword>
<protein>
    <submittedName>
        <fullName evidence="3">ATP-dependent DNA ligase</fullName>
    </submittedName>
</protein>
<dbReference type="AlphaFoldDB" id="A0A8J3EYU8"/>